<dbReference type="EMBL" id="BARU01023524">
    <property type="protein sequence ID" value="GAH54130.1"/>
    <property type="molecule type" value="Genomic_DNA"/>
</dbReference>
<protein>
    <submittedName>
        <fullName evidence="1">Uncharacterized protein</fullName>
    </submittedName>
</protein>
<evidence type="ECO:0000313" key="1">
    <source>
        <dbReference type="EMBL" id="GAH54130.1"/>
    </source>
</evidence>
<name>X1HAP1_9ZZZZ</name>
<feature type="non-terminal residue" evidence="1">
    <location>
        <position position="1"/>
    </location>
</feature>
<comment type="caution">
    <text evidence="1">The sequence shown here is derived from an EMBL/GenBank/DDBJ whole genome shotgun (WGS) entry which is preliminary data.</text>
</comment>
<organism evidence="1">
    <name type="scientific">marine sediment metagenome</name>
    <dbReference type="NCBI Taxonomy" id="412755"/>
    <lineage>
        <taxon>unclassified sequences</taxon>
        <taxon>metagenomes</taxon>
        <taxon>ecological metagenomes</taxon>
    </lineage>
</organism>
<dbReference type="AlphaFoldDB" id="X1HAP1"/>
<reference evidence="1" key="1">
    <citation type="journal article" date="2014" name="Front. Microbiol.">
        <title>High frequency of phylogenetically diverse reductive dehalogenase-homologous genes in deep subseafloor sedimentary metagenomes.</title>
        <authorList>
            <person name="Kawai M."/>
            <person name="Futagami T."/>
            <person name="Toyoda A."/>
            <person name="Takaki Y."/>
            <person name="Nishi S."/>
            <person name="Hori S."/>
            <person name="Arai W."/>
            <person name="Tsubouchi T."/>
            <person name="Morono Y."/>
            <person name="Uchiyama I."/>
            <person name="Ito T."/>
            <person name="Fujiyama A."/>
            <person name="Inagaki F."/>
            <person name="Takami H."/>
        </authorList>
    </citation>
    <scope>NUCLEOTIDE SEQUENCE</scope>
    <source>
        <strain evidence="1">Expedition CK06-06</strain>
    </source>
</reference>
<sequence>PRLCFDGMAGRKVRSLGVRKQAGEIFAVDEPLSYDIGYHLQ</sequence>
<proteinExistence type="predicted"/>
<accession>X1HAP1</accession>
<gene>
    <name evidence="1" type="ORF">S03H2_38165</name>
</gene>